<dbReference type="Proteomes" id="UP000020218">
    <property type="component" value="Unassembled WGS sequence"/>
</dbReference>
<evidence type="ECO:0000313" key="1">
    <source>
        <dbReference type="EMBL" id="EXI67716.1"/>
    </source>
</evidence>
<proteinExistence type="predicted"/>
<evidence type="ECO:0000313" key="2">
    <source>
        <dbReference type="Proteomes" id="UP000020218"/>
    </source>
</evidence>
<reference evidence="1" key="1">
    <citation type="submission" date="2014-02" db="EMBL/GenBank/DDBJ databases">
        <title>Expanding our view of genomic diversity in Candidatus Accumulibacter clades.</title>
        <authorList>
            <person name="Skennerton C.T."/>
            <person name="Barr J.J."/>
            <person name="Slater F.R."/>
            <person name="Bond P.L."/>
            <person name="Tyson G.W."/>
        </authorList>
    </citation>
    <scope>NUCLEOTIDE SEQUENCE [LARGE SCALE GENOMIC DNA]</scope>
</reference>
<gene>
    <name evidence="1" type="ORF">AW08_01657</name>
</gene>
<dbReference type="AlphaFoldDB" id="A0A011MYR0"/>
<dbReference type="EMBL" id="JFAX01000008">
    <property type="protein sequence ID" value="EXI67716.1"/>
    <property type="molecule type" value="Genomic_DNA"/>
</dbReference>
<accession>A0A011MYR0</accession>
<keyword evidence="2" id="KW-1185">Reference proteome</keyword>
<organism evidence="1 2">
    <name type="scientific">Candidatus Accumulibacter adjunctus</name>
    <dbReference type="NCBI Taxonomy" id="1454001"/>
    <lineage>
        <taxon>Bacteria</taxon>
        <taxon>Pseudomonadati</taxon>
        <taxon>Pseudomonadota</taxon>
        <taxon>Betaproteobacteria</taxon>
        <taxon>Candidatus Accumulibacter</taxon>
    </lineage>
</organism>
<comment type="caution">
    <text evidence="1">The sequence shown here is derived from an EMBL/GenBank/DDBJ whole genome shotgun (WGS) entry which is preliminary data.</text>
</comment>
<protein>
    <submittedName>
        <fullName evidence="1">Uncharacterized protein</fullName>
    </submittedName>
</protein>
<name>A0A011MYR0_9PROT</name>
<sequence length="126" mass="13888">MPIWLWTKNSWMSPIIFSANSVEKMQVFCPWSSFKMSAWTVPRTLASTQTRILAISSSVGSRPLSARNLSTCWSIAVLKNIDRMIGAGPLIVSETEVVGAQSSKPSKRTFMSSRVAIDTPELPTLP</sequence>